<evidence type="ECO:0000259" key="4">
    <source>
        <dbReference type="Pfam" id="PF00171"/>
    </source>
</evidence>
<evidence type="ECO:0000256" key="1">
    <source>
        <dbReference type="ARBA" id="ARBA00023002"/>
    </source>
</evidence>
<accession>A0ABS7NJ63</accession>
<evidence type="ECO:0000313" key="5">
    <source>
        <dbReference type="EMBL" id="MBY6141200.1"/>
    </source>
</evidence>
<evidence type="ECO:0000313" key="6">
    <source>
        <dbReference type="Proteomes" id="UP000766629"/>
    </source>
</evidence>
<dbReference type="PANTHER" id="PTHR11699">
    <property type="entry name" value="ALDEHYDE DEHYDROGENASE-RELATED"/>
    <property type="match status" value="1"/>
</dbReference>
<protein>
    <submittedName>
        <fullName evidence="5">Aldehyde dehydrogenase</fullName>
    </submittedName>
</protein>
<dbReference type="Gene3D" id="3.40.309.10">
    <property type="entry name" value="Aldehyde Dehydrogenase, Chain A, domain 2"/>
    <property type="match status" value="1"/>
</dbReference>
<sequence>MTLLTQDEYKSIAANLDLPTAAFIDGKFCPAASGKTFETVNPATGEKLADIASCGAADVDVAVEKAREAFDDGRWSRLHPSERKDVLIRLCKLMTRNAHELAVMESLDSGKTIYDCETVDVPETIHCLKWHAEAIDKIYDQVSPASDDHIAMVVREPIGVVGLVLPWNFPLLMLAWKIGPALAAGCSVVVKPAAETTLTALRVAELAMEAGLPRGVLNIVPGGGAEAGEPIGRHMDIDMVSFTGSTVTGKRFLTYAAESNAKEVVLEMGGKNPAIVMDDAENLDRVAAHIVNGAFWNMGENCSASSRLIVHKDVKAELLERIAHHAKAWNVGDPLDPKTRMGALVSRAHFDKVCGYLEQAENVVLGGKAHDGAFVEATVVEVPGNDAVLAREEIFGPVLSVIEVTGFDEAIRIANDTQYGLCASIFTANAKRAIRGARAIRAGTVTVNSFGEGDITTPFGGYKQSGFGGRDNSVHAHDQYTQLKTIWIDLADDADEAVD</sequence>
<comment type="similarity">
    <text evidence="3">Belongs to the aldehyde dehydrogenase family.</text>
</comment>
<dbReference type="Pfam" id="PF00171">
    <property type="entry name" value="Aldedh"/>
    <property type="match status" value="1"/>
</dbReference>
<dbReference type="InterPro" id="IPR016162">
    <property type="entry name" value="Ald_DH_N"/>
</dbReference>
<feature type="domain" description="Aldehyde dehydrogenase" evidence="4">
    <location>
        <begin position="31"/>
        <end position="486"/>
    </location>
</feature>
<evidence type="ECO:0000256" key="3">
    <source>
        <dbReference type="RuleBase" id="RU003345"/>
    </source>
</evidence>
<dbReference type="CDD" id="cd07112">
    <property type="entry name" value="ALDH_GABALDH-PuuC"/>
    <property type="match status" value="1"/>
</dbReference>
<comment type="caution">
    <text evidence="5">The sequence shown here is derived from an EMBL/GenBank/DDBJ whole genome shotgun (WGS) entry which is preliminary data.</text>
</comment>
<dbReference type="EMBL" id="JAHVJA010000009">
    <property type="protein sequence ID" value="MBY6141200.1"/>
    <property type="molecule type" value="Genomic_DNA"/>
</dbReference>
<dbReference type="InterPro" id="IPR029510">
    <property type="entry name" value="Ald_DH_CS_GLU"/>
</dbReference>
<dbReference type="Proteomes" id="UP000766629">
    <property type="component" value="Unassembled WGS sequence"/>
</dbReference>
<keyword evidence="1 3" id="KW-0560">Oxidoreductase</keyword>
<proteinExistence type="inferred from homology"/>
<dbReference type="RefSeq" id="WP_222509280.1">
    <property type="nucleotide sequence ID" value="NZ_JAHVJA010000009.1"/>
</dbReference>
<dbReference type="InterPro" id="IPR016160">
    <property type="entry name" value="Ald_DH_CS_CYS"/>
</dbReference>
<dbReference type="PROSITE" id="PS00687">
    <property type="entry name" value="ALDEHYDE_DEHYDR_GLU"/>
    <property type="match status" value="1"/>
</dbReference>
<dbReference type="InterPro" id="IPR016163">
    <property type="entry name" value="Ald_DH_C"/>
</dbReference>
<dbReference type="InterPro" id="IPR015590">
    <property type="entry name" value="Aldehyde_DH_dom"/>
</dbReference>
<evidence type="ECO:0000256" key="2">
    <source>
        <dbReference type="PROSITE-ProRule" id="PRU10007"/>
    </source>
</evidence>
<dbReference type="InterPro" id="IPR016161">
    <property type="entry name" value="Ald_DH/histidinol_DH"/>
</dbReference>
<reference evidence="5 6" key="1">
    <citation type="submission" date="2021-06" db="EMBL/GenBank/DDBJ databases">
        <title>50 bacteria genomes isolated from Dapeng, Shenzhen, China.</title>
        <authorList>
            <person name="Zheng W."/>
            <person name="Yu S."/>
            <person name="Huang Y."/>
        </authorList>
    </citation>
    <scope>NUCLEOTIDE SEQUENCE [LARGE SCALE GENOMIC DNA]</scope>
    <source>
        <strain evidence="5 6">DP1N14-2</strain>
    </source>
</reference>
<dbReference type="Gene3D" id="3.40.605.10">
    <property type="entry name" value="Aldehyde Dehydrogenase, Chain A, domain 1"/>
    <property type="match status" value="1"/>
</dbReference>
<dbReference type="SUPFAM" id="SSF53720">
    <property type="entry name" value="ALDH-like"/>
    <property type="match status" value="1"/>
</dbReference>
<feature type="active site" evidence="2">
    <location>
        <position position="267"/>
    </location>
</feature>
<keyword evidence="6" id="KW-1185">Reference proteome</keyword>
<name>A0ABS7NJ63_9RHOB</name>
<gene>
    <name evidence="5" type="ORF">KUV26_17315</name>
</gene>
<organism evidence="5 6">
    <name type="scientific">Leisingera daeponensis</name>
    <dbReference type="NCBI Taxonomy" id="405746"/>
    <lineage>
        <taxon>Bacteria</taxon>
        <taxon>Pseudomonadati</taxon>
        <taxon>Pseudomonadota</taxon>
        <taxon>Alphaproteobacteria</taxon>
        <taxon>Rhodobacterales</taxon>
        <taxon>Roseobacteraceae</taxon>
        <taxon>Leisingera</taxon>
    </lineage>
</organism>
<dbReference type="PROSITE" id="PS00070">
    <property type="entry name" value="ALDEHYDE_DEHYDR_CYS"/>
    <property type="match status" value="1"/>
</dbReference>